<dbReference type="PANTHER" id="PTHR47691">
    <property type="entry name" value="REGULATOR-RELATED"/>
    <property type="match status" value="1"/>
</dbReference>
<keyword evidence="3" id="KW-1185">Reference proteome</keyword>
<dbReference type="InterPro" id="IPR011990">
    <property type="entry name" value="TPR-like_helical_dom_sf"/>
</dbReference>
<proteinExistence type="predicted"/>
<dbReference type="PROSITE" id="PS00622">
    <property type="entry name" value="HTH_LUXR_1"/>
    <property type="match status" value="1"/>
</dbReference>
<dbReference type="InterPro" id="IPR019734">
    <property type="entry name" value="TPR_rpt"/>
</dbReference>
<dbReference type="Pfam" id="PF13424">
    <property type="entry name" value="TPR_12"/>
    <property type="match status" value="1"/>
</dbReference>
<dbReference type="PROSITE" id="PS50043">
    <property type="entry name" value="HTH_LUXR_2"/>
    <property type="match status" value="1"/>
</dbReference>
<dbReference type="Pfam" id="PF00196">
    <property type="entry name" value="GerE"/>
    <property type="match status" value="1"/>
</dbReference>
<evidence type="ECO:0000313" key="2">
    <source>
        <dbReference type="EMBL" id="MBA2896053.1"/>
    </source>
</evidence>
<sequence length="797" mass="85347">MLAEPAQHAALPAEPNLFVGRESDVAELLQLLRSARVVTLCGSGGIGKTRLALRVAGLTAGAFSGGVRLVELADLEPGREITARLHTALGLRDGQQSEARLIEAIGERRILLLIDNCEPVVAQCASTCAALLAACPNIAILATSREPLRVPGETVWRVPPLSLPRDDEDPRACEAVRLFAARAAAARPDLALTDELMPRVVELCRALDGMPLALELAAAMTRVLSIPQLVSMLGDRFRVLAGGDRTAPPRQRTLRATVDWSYRLLSKQEALLLNRLAIFRNGWTLSLAERVGAGSGLREEEILARLCDLVDKSLVVVDGEAAGEARYRMLETIREYALEQLRAAGGEAEARDRHLAAFAEVAAGFGAMVEPGGAFTWPSIVRVGHLLEAFVADVGAAVEWALSSGAEERATTMVTDLHILVTASGRSFGERSWLERLLEAAGTGLPARPRGRALIMRAEVAIRQGDPATGRNDAGRGLELCRSDGDVHGQALGLVALALATLRPEPLEEALALTRRSGGEVVEMYILGIKALLAYLAGLMHESKRLYTDLLARAAGAGNAWAAGLAHGGLAQVARHEGDVSEARAHYERGLEVMRRLDLRQEVITCLSGLGLVALELGALTEARTRLTEALRLAVDAGSRLTVTRLLGSWARLCAAEGDQRRAVLLASCALALRERQGDARTERVLRPARAALGETLVAVLWSEGRTMTLEEAVECALSGQVPEVAPRALRDTPQDSRLTARELEIAGLITRGLSNRAIAEELVISKATVARHVANILGKLGFTTRTQIASWIAAQR</sequence>
<dbReference type="GO" id="GO:0006355">
    <property type="term" value="P:regulation of DNA-templated transcription"/>
    <property type="evidence" value="ECO:0007669"/>
    <property type="project" value="InterPro"/>
</dbReference>
<dbReference type="InterPro" id="IPR049052">
    <property type="entry name" value="nSTAND1"/>
</dbReference>
<name>A0A7W0CRK8_9ACTN</name>
<reference evidence="2 3" key="1">
    <citation type="submission" date="2020-07" db="EMBL/GenBank/DDBJ databases">
        <title>Genomic Encyclopedia of Type Strains, Phase IV (KMG-IV): sequencing the most valuable type-strain genomes for metagenomic binning, comparative biology and taxonomic classification.</title>
        <authorList>
            <person name="Goeker M."/>
        </authorList>
    </citation>
    <scope>NUCLEOTIDE SEQUENCE [LARGE SCALE GENOMIC DNA]</scope>
    <source>
        <strain evidence="2 3">DSM 45533</strain>
    </source>
</reference>
<dbReference type="PRINTS" id="PR00364">
    <property type="entry name" value="DISEASERSIST"/>
</dbReference>
<dbReference type="InterPro" id="IPR036388">
    <property type="entry name" value="WH-like_DNA-bd_sf"/>
</dbReference>
<dbReference type="SUPFAM" id="SSF46894">
    <property type="entry name" value="C-terminal effector domain of the bipartite response regulators"/>
    <property type="match status" value="1"/>
</dbReference>
<dbReference type="CDD" id="cd06170">
    <property type="entry name" value="LuxR_C_like"/>
    <property type="match status" value="1"/>
</dbReference>
<dbReference type="PANTHER" id="PTHR47691:SF3">
    <property type="entry name" value="HTH-TYPE TRANSCRIPTIONAL REGULATOR RV0890C-RELATED"/>
    <property type="match status" value="1"/>
</dbReference>
<dbReference type="Proteomes" id="UP000530928">
    <property type="component" value="Unassembled WGS sequence"/>
</dbReference>
<feature type="domain" description="HTH luxR-type" evidence="1">
    <location>
        <begin position="732"/>
        <end position="797"/>
    </location>
</feature>
<dbReference type="Pfam" id="PF20703">
    <property type="entry name" value="nSTAND1"/>
    <property type="match status" value="1"/>
</dbReference>
<organism evidence="2 3">
    <name type="scientific">Nonomuraea soli</name>
    <dbReference type="NCBI Taxonomy" id="1032476"/>
    <lineage>
        <taxon>Bacteria</taxon>
        <taxon>Bacillati</taxon>
        <taxon>Actinomycetota</taxon>
        <taxon>Actinomycetes</taxon>
        <taxon>Streptosporangiales</taxon>
        <taxon>Streptosporangiaceae</taxon>
        <taxon>Nonomuraea</taxon>
    </lineage>
</organism>
<accession>A0A7W0CRK8</accession>
<keyword evidence="2" id="KW-0238">DNA-binding</keyword>
<dbReference type="SMART" id="SM00028">
    <property type="entry name" value="TPR"/>
    <property type="match status" value="3"/>
</dbReference>
<gene>
    <name evidence="2" type="ORF">HNR30_007444</name>
</gene>
<dbReference type="InterPro" id="IPR027417">
    <property type="entry name" value="P-loop_NTPase"/>
</dbReference>
<dbReference type="SUPFAM" id="SSF52540">
    <property type="entry name" value="P-loop containing nucleoside triphosphate hydrolases"/>
    <property type="match status" value="1"/>
</dbReference>
<dbReference type="InterPro" id="IPR016032">
    <property type="entry name" value="Sig_transdc_resp-reg_C-effctor"/>
</dbReference>
<dbReference type="Gene3D" id="3.40.50.300">
    <property type="entry name" value="P-loop containing nucleotide triphosphate hydrolases"/>
    <property type="match status" value="1"/>
</dbReference>
<dbReference type="GO" id="GO:0003677">
    <property type="term" value="F:DNA binding"/>
    <property type="evidence" value="ECO:0007669"/>
    <property type="project" value="UniProtKB-KW"/>
</dbReference>
<dbReference type="Gene3D" id="1.10.10.10">
    <property type="entry name" value="Winged helix-like DNA-binding domain superfamily/Winged helix DNA-binding domain"/>
    <property type="match status" value="1"/>
</dbReference>
<evidence type="ECO:0000313" key="3">
    <source>
        <dbReference type="Proteomes" id="UP000530928"/>
    </source>
</evidence>
<dbReference type="InterPro" id="IPR000792">
    <property type="entry name" value="Tscrpt_reg_LuxR_C"/>
</dbReference>
<dbReference type="InterPro" id="IPR058852">
    <property type="entry name" value="HTH_77"/>
</dbReference>
<protein>
    <submittedName>
        <fullName evidence="2">Putative ATPase/DNA-binding CsgD family transcriptional regulator</fullName>
    </submittedName>
</protein>
<dbReference type="SMART" id="SM00421">
    <property type="entry name" value="HTH_LUXR"/>
    <property type="match status" value="1"/>
</dbReference>
<comment type="caution">
    <text evidence="2">The sequence shown here is derived from an EMBL/GenBank/DDBJ whole genome shotgun (WGS) entry which is preliminary data.</text>
</comment>
<dbReference type="Pfam" id="PF25872">
    <property type="entry name" value="HTH_77"/>
    <property type="match status" value="1"/>
</dbReference>
<dbReference type="RefSeq" id="WP_181614790.1">
    <property type="nucleotide sequence ID" value="NZ_BAABAM010000007.1"/>
</dbReference>
<dbReference type="EMBL" id="JACDUR010000008">
    <property type="protein sequence ID" value="MBA2896053.1"/>
    <property type="molecule type" value="Genomic_DNA"/>
</dbReference>
<evidence type="ECO:0000259" key="1">
    <source>
        <dbReference type="PROSITE" id="PS50043"/>
    </source>
</evidence>
<dbReference type="Gene3D" id="1.25.40.10">
    <property type="entry name" value="Tetratricopeptide repeat domain"/>
    <property type="match status" value="1"/>
</dbReference>
<dbReference type="SUPFAM" id="SSF48452">
    <property type="entry name" value="TPR-like"/>
    <property type="match status" value="1"/>
</dbReference>
<dbReference type="PRINTS" id="PR00038">
    <property type="entry name" value="HTHLUXR"/>
</dbReference>
<dbReference type="AlphaFoldDB" id="A0A7W0CRK8"/>